<proteinExistence type="inferred from homology"/>
<comment type="caution">
    <text evidence="3">The sequence shown here is derived from an EMBL/GenBank/DDBJ whole genome shotgun (WGS) entry which is preliminary data.</text>
</comment>
<dbReference type="AlphaFoldDB" id="A0A0R0DI04"/>
<evidence type="ECO:0000313" key="4">
    <source>
        <dbReference type="Proteomes" id="UP000051386"/>
    </source>
</evidence>
<dbReference type="PROSITE" id="PS00061">
    <property type="entry name" value="ADH_SHORT"/>
    <property type="match status" value="1"/>
</dbReference>
<protein>
    <submittedName>
        <fullName evidence="3">Short-chain dehydrogenase</fullName>
    </submittedName>
</protein>
<keyword evidence="2" id="KW-0560">Oxidoreductase</keyword>
<dbReference type="Proteomes" id="UP000051386">
    <property type="component" value="Unassembled WGS sequence"/>
</dbReference>
<dbReference type="PRINTS" id="PR00080">
    <property type="entry name" value="SDRFAMILY"/>
</dbReference>
<dbReference type="NCBIfam" id="NF005095">
    <property type="entry name" value="PRK06523.1"/>
    <property type="match status" value="1"/>
</dbReference>
<comment type="similarity">
    <text evidence="1">Belongs to the short-chain dehydrogenases/reductases (SDR) family.</text>
</comment>
<dbReference type="RefSeq" id="WP_057506930.1">
    <property type="nucleotide sequence ID" value="NZ_LDJK01000005.1"/>
</dbReference>
<gene>
    <name evidence="3" type="ORF">ABB28_01505</name>
</gene>
<dbReference type="PATRIC" id="fig|517011.3.peg.2065"/>
<reference evidence="3 4" key="1">
    <citation type="submission" date="2015-05" db="EMBL/GenBank/DDBJ databases">
        <title>Genome sequencing and analysis of members of genus Stenotrophomonas.</title>
        <authorList>
            <person name="Patil P.P."/>
            <person name="Midha S."/>
            <person name="Patil P.B."/>
        </authorList>
    </citation>
    <scope>NUCLEOTIDE SEQUENCE [LARGE SCALE GENOMIC DNA]</scope>
    <source>
        <strain evidence="3 4">DSM 21508</strain>
    </source>
</reference>
<dbReference type="InterPro" id="IPR020904">
    <property type="entry name" value="Sc_DH/Rdtase_CS"/>
</dbReference>
<evidence type="ECO:0000256" key="2">
    <source>
        <dbReference type="ARBA" id="ARBA00023002"/>
    </source>
</evidence>
<dbReference type="Pfam" id="PF13561">
    <property type="entry name" value="adh_short_C2"/>
    <property type="match status" value="1"/>
</dbReference>
<dbReference type="PRINTS" id="PR00081">
    <property type="entry name" value="GDHRDH"/>
</dbReference>
<dbReference type="InterPro" id="IPR002347">
    <property type="entry name" value="SDR_fam"/>
</dbReference>
<dbReference type="Gene3D" id="3.40.50.720">
    <property type="entry name" value="NAD(P)-binding Rossmann-like Domain"/>
    <property type="match status" value="1"/>
</dbReference>
<dbReference type="PANTHER" id="PTHR42760:SF133">
    <property type="entry name" value="3-OXOACYL-[ACYL-CARRIER-PROTEIN] REDUCTASE"/>
    <property type="match status" value="1"/>
</dbReference>
<evidence type="ECO:0000313" key="3">
    <source>
        <dbReference type="EMBL" id="KRG77080.1"/>
    </source>
</evidence>
<sequence>MNFDLQLAGKLVLVSGGTRGVGAAVVDVLRQAGARVAAASRSLPAQPSDGVHYLAANVATAAGASALAVDAVHHLGGIDILVNVVGGSSAPAGGFAALDDAEWSKELELNLMSAVRLDRALLPGMLAQQSGVIIHVTSIQRILPLPEATMAYAAAKAALSTYSKALSKEVTPKGVRVVRVAPGWIETEASVALVERVSAQAGTDYAGGQKLIMDQLGGIPLGRPAMPHEVADLIAFLASPRAASISGSEYVIDGGTIPTA</sequence>
<keyword evidence="4" id="KW-1185">Reference proteome</keyword>
<dbReference type="EMBL" id="LDJK01000005">
    <property type="protein sequence ID" value="KRG77080.1"/>
    <property type="molecule type" value="Genomic_DNA"/>
</dbReference>
<dbReference type="FunFam" id="3.40.50.720:FF:000084">
    <property type="entry name" value="Short-chain dehydrogenase reductase"/>
    <property type="match status" value="1"/>
</dbReference>
<dbReference type="GO" id="GO:0016616">
    <property type="term" value="F:oxidoreductase activity, acting on the CH-OH group of donors, NAD or NADP as acceptor"/>
    <property type="evidence" value="ECO:0007669"/>
    <property type="project" value="TreeGrafter"/>
</dbReference>
<organism evidence="3 4">
    <name type="scientific">Stenotrophomonas chelatiphaga</name>
    <dbReference type="NCBI Taxonomy" id="517011"/>
    <lineage>
        <taxon>Bacteria</taxon>
        <taxon>Pseudomonadati</taxon>
        <taxon>Pseudomonadota</taxon>
        <taxon>Gammaproteobacteria</taxon>
        <taxon>Lysobacterales</taxon>
        <taxon>Lysobacteraceae</taxon>
        <taxon>Stenotrophomonas</taxon>
    </lineage>
</organism>
<dbReference type="SUPFAM" id="SSF51735">
    <property type="entry name" value="NAD(P)-binding Rossmann-fold domains"/>
    <property type="match status" value="1"/>
</dbReference>
<name>A0A0R0DI04_9GAMM</name>
<dbReference type="PANTHER" id="PTHR42760">
    <property type="entry name" value="SHORT-CHAIN DEHYDROGENASES/REDUCTASES FAMILY MEMBER"/>
    <property type="match status" value="1"/>
</dbReference>
<dbReference type="InterPro" id="IPR036291">
    <property type="entry name" value="NAD(P)-bd_dom_sf"/>
</dbReference>
<evidence type="ECO:0000256" key="1">
    <source>
        <dbReference type="ARBA" id="ARBA00006484"/>
    </source>
</evidence>
<accession>A0A0R0DI04</accession>